<comment type="function">
    <text evidence="8">Auxin response factors (ARFs) are transcriptional factors that bind specifically to the DNA sequence 5'-TGTCTC-3' found in the auxin-responsive promoter elements (AuxREs).</text>
</comment>
<dbReference type="SUPFAM" id="SSF101936">
    <property type="entry name" value="DNA-binding pseudobarrel domain"/>
    <property type="match status" value="1"/>
</dbReference>
<proteinExistence type="inferred from homology"/>
<keyword evidence="13" id="KW-1185">Reference proteome</keyword>
<feature type="region of interest" description="Disordered" evidence="9">
    <location>
        <begin position="1"/>
        <end position="25"/>
    </location>
</feature>
<dbReference type="Pfam" id="PF02309">
    <property type="entry name" value="AUX_IAA"/>
    <property type="match status" value="1"/>
</dbReference>
<feature type="domain" description="PB1" evidence="11">
    <location>
        <begin position="602"/>
        <end position="683"/>
    </location>
</feature>
<dbReference type="InterPro" id="IPR033389">
    <property type="entry name" value="AUX/IAA_dom"/>
</dbReference>
<dbReference type="CDD" id="cd10017">
    <property type="entry name" value="B3_DNA"/>
    <property type="match status" value="1"/>
</dbReference>
<dbReference type="GO" id="GO:0003677">
    <property type="term" value="F:DNA binding"/>
    <property type="evidence" value="ECO:0007669"/>
    <property type="project" value="UniProtKB-KW"/>
</dbReference>
<dbReference type="PANTHER" id="PTHR31384">
    <property type="entry name" value="AUXIN RESPONSE FACTOR 4-RELATED"/>
    <property type="match status" value="1"/>
</dbReference>
<dbReference type="Gene3D" id="2.40.330.10">
    <property type="entry name" value="DNA-binding pseudobarrel domain"/>
    <property type="match status" value="1"/>
</dbReference>
<feature type="domain" description="TF-B3" evidence="10">
    <location>
        <begin position="135"/>
        <end position="237"/>
    </location>
</feature>
<comment type="subcellular location">
    <subcellularLocation>
        <location evidence="1 8">Nucleus</location>
    </subcellularLocation>
</comment>
<organism evidence="12 13">
    <name type="scientific">Dillenia turbinata</name>
    <dbReference type="NCBI Taxonomy" id="194707"/>
    <lineage>
        <taxon>Eukaryota</taxon>
        <taxon>Viridiplantae</taxon>
        <taxon>Streptophyta</taxon>
        <taxon>Embryophyta</taxon>
        <taxon>Tracheophyta</taxon>
        <taxon>Spermatophyta</taxon>
        <taxon>Magnoliopsida</taxon>
        <taxon>eudicotyledons</taxon>
        <taxon>Gunneridae</taxon>
        <taxon>Pentapetalae</taxon>
        <taxon>Dilleniales</taxon>
        <taxon>Dilleniaceae</taxon>
        <taxon>Dillenia</taxon>
    </lineage>
</organism>
<evidence type="ECO:0000256" key="3">
    <source>
        <dbReference type="ARBA" id="ARBA00023015"/>
    </source>
</evidence>
<dbReference type="SMART" id="SM01019">
    <property type="entry name" value="B3"/>
    <property type="match status" value="1"/>
</dbReference>
<dbReference type="SUPFAM" id="SSF54277">
    <property type="entry name" value="CAD &amp; PB1 domains"/>
    <property type="match status" value="1"/>
</dbReference>
<dbReference type="InterPro" id="IPR015300">
    <property type="entry name" value="DNA-bd_pseudobarrel_sf"/>
</dbReference>
<dbReference type="GO" id="GO:0009734">
    <property type="term" value="P:auxin-activated signaling pathway"/>
    <property type="evidence" value="ECO:0007669"/>
    <property type="project" value="UniProtKB-KW"/>
</dbReference>
<evidence type="ECO:0000313" key="13">
    <source>
        <dbReference type="Proteomes" id="UP001370490"/>
    </source>
</evidence>
<evidence type="ECO:0000256" key="4">
    <source>
        <dbReference type="ARBA" id="ARBA00023125"/>
    </source>
</evidence>
<evidence type="ECO:0000256" key="5">
    <source>
        <dbReference type="ARBA" id="ARBA00023163"/>
    </source>
</evidence>
<accession>A0AAN8VK55</accession>
<comment type="caution">
    <text evidence="12">The sequence shown here is derived from an EMBL/GenBank/DDBJ whole genome shotgun (WGS) entry which is preliminary data.</text>
</comment>
<keyword evidence="7 8" id="KW-0927">Auxin signaling pathway</keyword>
<protein>
    <recommendedName>
        <fullName evidence="8">Auxin response factor</fullName>
    </recommendedName>
</protein>
<feature type="compositionally biased region" description="Polar residues" evidence="9">
    <location>
        <begin position="405"/>
        <end position="427"/>
    </location>
</feature>
<dbReference type="PANTHER" id="PTHR31384:SF1">
    <property type="entry name" value="AUXIN RESPONSE FACTOR 9"/>
    <property type="match status" value="1"/>
</dbReference>
<sequence>MGSRESFRSTISHAQSNFSAESQDSGGDDLYPELWKACAGPLVDVHRAGERVYYFPQGHMEQLEASTNQELNQNIPLFNLPPKILCRVVDNRLLVEQETDEVYVQITLFPEAEQIEPRSLDPSPQDIPKPTVHSFCKVLTASDTSTHGGFSVLRKHANECLPPLDMTQQTPTQELAAKDLHGDGWRFKHIFRGQPRRHLLTTGWSSFVTSKRLIAGDSFVFLRGENGELRVGVRRAARQQSTMPTSVISSQSMHLGVLATASHAVQMQTYFIVCYKPRTSQFIVSVNKYLEAIKNGFEVGMRFKMRFEGEDTPERRFTGTIIGIEDISPQWKDSIWRSLKVQWDEHAAIPRPERVSPWEIEPFVPYVPQSLAPPPVTKNKRPRPQLEIPVLETAPATAPSFWSPGLSQSHDSKQMNGNVESQMSESHASWHPKQSDLNGAVINSNSNSNSLSRTQVGADWLPAHANISQFIFQDTKEDGKCASNWSVPGSYPTPSPKLSNDPKIDLIEIENKSETTASCRLFGIDLKNPIVNPPLAEPASIPPNSFSCLTTTTDGHTPSMILVVESDRKSELSKVPMDKKQGVALLSPKEIQNKLSSSASTRSRTKVQMQGIAVGRAVDLTVLESYDQLYDELEEMFEIKGELHSRFNLEVVFTDDEGDMMLVGDDPWPEFCNMVRKIFICSSQEVKMTSESKLPITSLDANGIVSHDSELKTEI</sequence>
<dbReference type="InterPro" id="IPR044835">
    <property type="entry name" value="ARF_plant"/>
</dbReference>
<keyword evidence="5 8" id="KW-0804">Transcription</keyword>
<dbReference type="PROSITE" id="PS50863">
    <property type="entry name" value="B3"/>
    <property type="match status" value="1"/>
</dbReference>
<evidence type="ECO:0000256" key="1">
    <source>
        <dbReference type="ARBA" id="ARBA00004123"/>
    </source>
</evidence>
<dbReference type="FunFam" id="2.40.330.10:FF:000001">
    <property type="entry name" value="Auxin response factor"/>
    <property type="match status" value="1"/>
</dbReference>
<evidence type="ECO:0000256" key="6">
    <source>
        <dbReference type="ARBA" id="ARBA00023242"/>
    </source>
</evidence>
<evidence type="ECO:0000256" key="9">
    <source>
        <dbReference type="SAM" id="MobiDB-lite"/>
    </source>
</evidence>
<keyword evidence="4 8" id="KW-0238">DNA-binding</keyword>
<dbReference type="Gene3D" id="2.30.30.1040">
    <property type="match status" value="1"/>
</dbReference>
<dbReference type="GO" id="GO:0005634">
    <property type="term" value="C:nucleus"/>
    <property type="evidence" value="ECO:0007669"/>
    <property type="project" value="UniProtKB-SubCell"/>
</dbReference>
<dbReference type="InterPro" id="IPR010525">
    <property type="entry name" value="ARF_dom"/>
</dbReference>
<comment type="subunit">
    <text evidence="8">Homodimers and heterodimers.</text>
</comment>
<evidence type="ECO:0000259" key="11">
    <source>
        <dbReference type="PROSITE" id="PS51745"/>
    </source>
</evidence>
<dbReference type="InterPro" id="IPR053793">
    <property type="entry name" value="PB1-like"/>
</dbReference>
<dbReference type="PROSITE" id="PS51745">
    <property type="entry name" value="PB1"/>
    <property type="match status" value="1"/>
</dbReference>
<feature type="region of interest" description="Disordered" evidence="9">
    <location>
        <begin position="399"/>
        <end position="452"/>
    </location>
</feature>
<dbReference type="FunFam" id="2.30.30.1040:FF:000001">
    <property type="entry name" value="Auxin response factor"/>
    <property type="match status" value="1"/>
</dbReference>
<dbReference type="EMBL" id="JBAMMX010000008">
    <property type="protein sequence ID" value="KAK6935540.1"/>
    <property type="molecule type" value="Genomic_DNA"/>
</dbReference>
<dbReference type="Proteomes" id="UP001370490">
    <property type="component" value="Unassembled WGS sequence"/>
</dbReference>
<dbReference type="AlphaFoldDB" id="A0AAN8VK55"/>
<dbReference type="Pfam" id="PF02362">
    <property type="entry name" value="B3"/>
    <property type="match status" value="1"/>
</dbReference>
<comment type="similarity">
    <text evidence="2 8">Belongs to the ARF family.</text>
</comment>
<feature type="compositionally biased region" description="Polar residues" evidence="9">
    <location>
        <begin position="8"/>
        <end position="25"/>
    </location>
</feature>
<evidence type="ECO:0000256" key="7">
    <source>
        <dbReference type="ARBA" id="ARBA00023294"/>
    </source>
</evidence>
<dbReference type="InterPro" id="IPR003340">
    <property type="entry name" value="B3_DNA-bd"/>
</dbReference>
<dbReference type="Pfam" id="PF06507">
    <property type="entry name" value="ARF_AD"/>
    <property type="match status" value="1"/>
</dbReference>
<gene>
    <name evidence="12" type="ORF">RJ641_035695</name>
</gene>
<name>A0AAN8VK55_9MAGN</name>
<evidence type="ECO:0000313" key="12">
    <source>
        <dbReference type="EMBL" id="KAK6935540.1"/>
    </source>
</evidence>
<keyword evidence="3 8" id="KW-0805">Transcription regulation</keyword>
<dbReference type="GO" id="GO:0006355">
    <property type="term" value="P:regulation of DNA-templated transcription"/>
    <property type="evidence" value="ECO:0007669"/>
    <property type="project" value="InterPro"/>
</dbReference>
<evidence type="ECO:0000259" key="10">
    <source>
        <dbReference type="PROSITE" id="PS50863"/>
    </source>
</evidence>
<dbReference type="Gene3D" id="3.10.20.90">
    <property type="entry name" value="Phosphatidylinositol 3-kinase Catalytic Subunit, Chain A, domain 1"/>
    <property type="match status" value="1"/>
</dbReference>
<evidence type="ECO:0000256" key="2">
    <source>
        <dbReference type="ARBA" id="ARBA00007853"/>
    </source>
</evidence>
<evidence type="ECO:0000256" key="8">
    <source>
        <dbReference type="RuleBase" id="RU004561"/>
    </source>
</evidence>
<reference evidence="12 13" key="1">
    <citation type="submission" date="2023-12" db="EMBL/GenBank/DDBJ databases">
        <title>A high-quality genome assembly for Dillenia turbinata (Dilleniales).</title>
        <authorList>
            <person name="Chanderbali A."/>
        </authorList>
    </citation>
    <scope>NUCLEOTIDE SEQUENCE [LARGE SCALE GENOMIC DNA]</scope>
    <source>
        <strain evidence="12">LSX21</strain>
        <tissue evidence="12">Leaf</tissue>
    </source>
</reference>
<keyword evidence="6 8" id="KW-0539">Nucleus</keyword>